<dbReference type="SUPFAM" id="SSF51905">
    <property type="entry name" value="FAD/NAD(P)-binding domain"/>
    <property type="match status" value="1"/>
</dbReference>
<dbReference type="RefSeq" id="WP_146956748.1">
    <property type="nucleotide sequence ID" value="NZ_CP042467.1"/>
</dbReference>
<keyword evidence="6" id="KW-0963">Cytoplasm</keyword>
<dbReference type="EMBL" id="CP042467">
    <property type="protein sequence ID" value="QED25831.1"/>
    <property type="molecule type" value="Genomic_DNA"/>
</dbReference>
<evidence type="ECO:0000313" key="9">
    <source>
        <dbReference type="Proteomes" id="UP000321595"/>
    </source>
</evidence>
<dbReference type="InterPro" id="IPR002937">
    <property type="entry name" value="Amino_oxidase"/>
</dbReference>
<reference evidence="8 9" key="1">
    <citation type="submission" date="2019-08" db="EMBL/GenBank/DDBJ databases">
        <authorList>
            <person name="Liang Q."/>
        </authorList>
    </citation>
    <scope>NUCLEOTIDE SEQUENCE [LARGE SCALE GENOMIC DNA]</scope>
    <source>
        <strain evidence="8 9">V1718</strain>
    </source>
</reference>
<dbReference type="PANTHER" id="PTHR42923:SF3">
    <property type="entry name" value="PROTOPORPHYRINOGEN OXIDASE"/>
    <property type="match status" value="1"/>
</dbReference>
<evidence type="ECO:0000256" key="4">
    <source>
        <dbReference type="ARBA" id="ARBA00023002"/>
    </source>
</evidence>
<dbReference type="KEGG" id="bbae:FRD01_00840"/>
<evidence type="ECO:0000256" key="1">
    <source>
        <dbReference type="ARBA" id="ARBA00001974"/>
    </source>
</evidence>
<protein>
    <recommendedName>
        <fullName evidence="6">Coproporphyrinogen III oxidase</fullName>
        <ecNumber evidence="6">1.3.3.15</ecNumber>
    </recommendedName>
</protein>
<dbReference type="Gene3D" id="1.10.3110.10">
    <property type="entry name" value="protoporphyrinogen ix oxidase, domain 3"/>
    <property type="match status" value="1"/>
</dbReference>
<name>A0A5B8XL53_9DELT</name>
<dbReference type="InterPro" id="IPR004572">
    <property type="entry name" value="Protoporphyrinogen_oxidase"/>
</dbReference>
<gene>
    <name evidence="8" type="primary">hemG</name>
    <name evidence="8" type="ORF">FRD01_00840</name>
</gene>
<evidence type="ECO:0000256" key="6">
    <source>
        <dbReference type="RuleBase" id="RU364052"/>
    </source>
</evidence>
<dbReference type="PANTHER" id="PTHR42923">
    <property type="entry name" value="PROTOPORPHYRINOGEN OXIDASE"/>
    <property type="match status" value="1"/>
</dbReference>
<keyword evidence="2 6" id="KW-0285">Flavoprotein</keyword>
<comment type="cofactor">
    <cofactor evidence="1 6">
        <name>FAD</name>
        <dbReference type="ChEBI" id="CHEBI:57692"/>
    </cofactor>
</comment>
<dbReference type="SUPFAM" id="SSF54373">
    <property type="entry name" value="FAD-linked reductases, C-terminal domain"/>
    <property type="match status" value="1"/>
</dbReference>
<comment type="catalytic activity">
    <reaction evidence="6">
        <text>coproporphyrinogen III + 3 O2 = coproporphyrin III + 3 H2O2</text>
        <dbReference type="Rhea" id="RHEA:43436"/>
        <dbReference type="ChEBI" id="CHEBI:15379"/>
        <dbReference type="ChEBI" id="CHEBI:16240"/>
        <dbReference type="ChEBI" id="CHEBI:57309"/>
        <dbReference type="ChEBI" id="CHEBI:131725"/>
        <dbReference type="EC" id="1.3.3.15"/>
    </reaction>
</comment>
<keyword evidence="4 6" id="KW-0560">Oxidoreductase</keyword>
<dbReference type="InterPro" id="IPR036188">
    <property type="entry name" value="FAD/NAD-bd_sf"/>
</dbReference>
<evidence type="ECO:0000256" key="3">
    <source>
        <dbReference type="ARBA" id="ARBA00022827"/>
    </source>
</evidence>
<evidence type="ECO:0000256" key="2">
    <source>
        <dbReference type="ARBA" id="ARBA00022630"/>
    </source>
</evidence>
<dbReference type="GO" id="GO:0004729">
    <property type="term" value="F:oxygen-dependent protoporphyrinogen oxidase activity"/>
    <property type="evidence" value="ECO:0007669"/>
    <property type="project" value="UniProtKB-UniRule"/>
</dbReference>
<comment type="subcellular location">
    <subcellularLocation>
        <location evidence="6">Cytoplasm</location>
    </subcellularLocation>
</comment>
<keyword evidence="9" id="KW-1185">Reference proteome</keyword>
<comment type="pathway">
    <text evidence="6">Porphyrin-containing compound metabolism; protoheme biosynthesis.</text>
</comment>
<dbReference type="Proteomes" id="UP000321595">
    <property type="component" value="Chromosome"/>
</dbReference>
<feature type="domain" description="Amine oxidase" evidence="7">
    <location>
        <begin position="11"/>
        <end position="447"/>
    </location>
</feature>
<dbReference type="OrthoDB" id="20837at2"/>
<dbReference type="NCBIfam" id="TIGR00562">
    <property type="entry name" value="proto_IX_ox"/>
    <property type="match status" value="1"/>
</dbReference>
<dbReference type="AlphaFoldDB" id="A0A5B8XL53"/>
<dbReference type="EC" id="1.3.3.15" evidence="6"/>
<comment type="function">
    <text evidence="6">Involved in coproporphyrin-dependent heme b biosynthesis. Catalyzes the oxidation of coproporphyrinogen III to coproporphyrin III.</text>
</comment>
<evidence type="ECO:0000256" key="5">
    <source>
        <dbReference type="ARBA" id="ARBA00023133"/>
    </source>
</evidence>
<organism evidence="8 9">
    <name type="scientific">Microvenator marinus</name>
    <dbReference type="NCBI Taxonomy" id="2600177"/>
    <lineage>
        <taxon>Bacteria</taxon>
        <taxon>Deltaproteobacteria</taxon>
        <taxon>Bradymonadales</taxon>
        <taxon>Microvenatoraceae</taxon>
        <taxon>Microvenator</taxon>
    </lineage>
</organism>
<dbReference type="GO" id="GO:0005737">
    <property type="term" value="C:cytoplasm"/>
    <property type="evidence" value="ECO:0007669"/>
    <property type="project" value="UniProtKB-SubCell"/>
</dbReference>
<accession>A0A5B8XL53</accession>
<evidence type="ECO:0000259" key="7">
    <source>
        <dbReference type="Pfam" id="PF01593"/>
    </source>
</evidence>
<comment type="similarity">
    <text evidence="6">Belongs to the protoporphyrinogen/coproporphyrinogen oxidase family. Coproporphyrinogen III oxidase subfamily.</text>
</comment>
<proteinExistence type="inferred from homology"/>
<sequence length="450" mass="49029">MTQAIVLGAGISGLSVALELQAQGVDVKVLEASQRPGGAIGSIRHEGFLAELGPHTVAGSNAAVETFLHRTGLSERRLVANAESKRRFAVRDGRVFALPGNPMDLLKTEYLSGAAKLALLREPLAGPARDDVDESVTMFVKRRLGEEILEYGIDLMINGIWAGDPNRLSMRHAFRKVWGLESDYGSLIKGGIKKAKAAKEDPGPKFSKELFSFPEGNQELALKAAAMLDVEYDANVVALESGKKWSVKFTQGGKKRSLKADLVVSALPGWVLADLPIDKMSTGFLHALNYPSLAVETFAFKREDVDHPIDGFGMLVPKVENRRILGALFTSSLFSGRAPDGYVTMAVFSGGLRDPQMSQMPRDARRKIVLAELADVLGVHGSPVWEYESYWEEAIPQYEVGHGRIVVEIEALERRHPGFFVSGNFRDAVSVPDLIASGTELGQRAAQYLD</sequence>
<keyword evidence="5 6" id="KW-0350">Heme biosynthesis</keyword>
<dbReference type="GO" id="GO:0006783">
    <property type="term" value="P:heme biosynthetic process"/>
    <property type="evidence" value="ECO:0007669"/>
    <property type="project" value="UniProtKB-UniRule"/>
</dbReference>
<dbReference type="InterPro" id="IPR050464">
    <property type="entry name" value="Zeta_carotene_desat/Oxidored"/>
</dbReference>
<dbReference type="Pfam" id="PF01593">
    <property type="entry name" value="Amino_oxidase"/>
    <property type="match status" value="1"/>
</dbReference>
<dbReference type="Gene3D" id="3.50.50.60">
    <property type="entry name" value="FAD/NAD(P)-binding domain"/>
    <property type="match status" value="1"/>
</dbReference>
<keyword evidence="3 6" id="KW-0274">FAD</keyword>
<evidence type="ECO:0000313" key="8">
    <source>
        <dbReference type="EMBL" id="QED25831.1"/>
    </source>
</evidence>
<dbReference type="Gene3D" id="3.90.660.20">
    <property type="entry name" value="Protoporphyrinogen oxidase, mitochondrial, domain 2"/>
    <property type="match status" value="1"/>
</dbReference>